<dbReference type="InterPro" id="IPR047324">
    <property type="entry name" value="LbH_gamma_CA-like"/>
</dbReference>
<proteinExistence type="predicted"/>
<dbReference type="InterPro" id="IPR011004">
    <property type="entry name" value="Trimer_LpxA-like_sf"/>
</dbReference>
<dbReference type="OrthoDB" id="9803036at2"/>
<dbReference type="SUPFAM" id="SSF51161">
    <property type="entry name" value="Trimeric LpxA-like enzymes"/>
    <property type="match status" value="1"/>
</dbReference>
<dbReference type="RefSeq" id="WP_089358053.1">
    <property type="nucleotide sequence ID" value="NZ_FZPD01000005.1"/>
</dbReference>
<gene>
    <name evidence="1" type="ORF">SAMN05421640_3398</name>
</gene>
<reference evidence="1 2" key="1">
    <citation type="submission" date="2017-06" db="EMBL/GenBank/DDBJ databases">
        <authorList>
            <person name="Kim H.J."/>
            <person name="Triplett B.A."/>
        </authorList>
    </citation>
    <scope>NUCLEOTIDE SEQUENCE [LARGE SCALE GENOMIC DNA]</scope>
    <source>
        <strain evidence="1 2">DSM 19307</strain>
    </source>
</reference>
<evidence type="ECO:0000313" key="2">
    <source>
        <dbReference type="Proteomes" id="UP000198393"/>
    </source>
</evidence>
<organism evidence="1 2">
    <name type="scientific">Ekhidna lutea</name>
    <dbReference type="NCBI Taxonomy" id="447679"/>
    <lineage>
        <taxon>Bacteria</taxon>
        <taxon>Pseudomonadati</taxon>
        <taxon>Bacteroidota</taxon>
        <taxon>Cytophagia</taxon>
        <taxon>Cytophagales</taxon>
        <taxon>Reichenbachiellaceae</taxon>
        <taxon>Ekhidna</taxon>
    </lineage>
</organism>
<dbReference type="InterPro" id="IPR001451">
    <property type="entry name" value="Hexapep"/>
</dbReference>
<name>A0A239LPV9_EKHLU</name>
<dbReference type="AlphaFoldDB" id="A0A239LPV9"/>
<sequence>MAHIQEVRGLAPKYGSDCWFAPNSTIVGEVEMGDNCTVWFGAVVRGDVNYIRIGNNSNIQDNVTIHGTYKKSGTTIGNNVSIGHNAVVHGCTIEDNVLIGIGAIILDDAVIKSGSIIGAGTVVLAGTIVEENSVYGGVPGKKLKSMDAENKEMLGRIAGNYTMYAGWFKEK</sequence>
<dbReference type="GO" id="GO:0016740">
    <property type="term" value="F:transferase activity"/>
    <property type="evidence" value="ECO:0007669"/>
    <property type="project" value="UniProtKB-KW"/>
</dbReference>
<accession>A0A239LPV9</accession>
<keyword evidence="2" id="KW-1185">Reference proteome</keyword>
<dbReference type="Proteomes" id="UP000198393">
    <property type="component" value="Unassembled WGS sequence"/>
</dbReference>
<dbReference type="Gene3D" id="2.160.10.10">
    <property type="entry name" value="Hexapeptide repeat proteins"/>
    <property type="match status" value="1"/>
</dbReference>
<dbReference type="Pfam" id="PF00132">
    <property type="entry name" value="Hexapep"/>
    <property type="match status" value="2"/>
</dbReference>
<dbReference type="PANTHER" id="PTHR13061:SF29">
    <property type="entry name" value="GAMMA CARBONIC ANHYDRASE-LIKE 1, MITOCHONDRIAL-RELATED"/>
    <property type="match status" value="1"/>
</dbReference>
<dbReference type="InterPro" id="IPR050484">
    <property type="entry name" value="Transf_Hexapept/Carb_Anhydrase"/>
</dbReference>
<dbReference type="PANTHER" id="PTHR13061">
    <property type="entry name" value="DYNACTIN SUBUNIT P25"/>
    <property type="match status" value="1"/>
</dbReference>
<keyword evidence="1" id="KW-0808">Transferase</keyword>
<protein>
    <submittedName>
        <fullName evidence="1">Carbonic anhydrase or acetyltransferase, isoleucine patch superfamily</fullName>
    </submittedName>
</protein>
<dbReference type="CDD" id="cd04645">
    <property type="entry name" value="LbH_gamma_CA_like"/>
    <property type="match status" value="1"/>
</dbReference>
<dbReference type="EMBL" id="FZPD01000005">
    <property type="protein sequence ID" value="SNT31843.1"/>
    <property type="molecule type" value="Genomic_DNA"/>
</dbReference>
<evidence type="ECO:0000313" key="1">
    <source>
        <dbReference type="EMBL" id="SNT31843.1"/>
    </source>
</evidence>